<gene>
    <name evidence="1" type="ORF">E2C01_051925</name>
</gene>
<dbReference type="EMBL" id="VSRR010015196">
    <property type="protein sequence ID" value="MPC57933.1"/>
    <property type="molecule type" value="Genomic_DNA"/>
</dbReference>
<evidence type="ECO:0000313" key="1">
    <source>
        <dbReference type="EMBL" id="MPC57933.1"/>
    </source>
</evidence>
<sequence length="19" mass="2070">MAAECRREGDATLGRTYGL</sequence>
<comment type="caution">
    <text evidence="1">The sequence shown here is derived from an EMBL/GenBank/DDBJ whole genome shotgun (WGS) entry which is preliminary data.</text>
</comment>
<evidence type="ECO:0000313" key="2">
    <source>
        <dbReference type="Proteomes" id="UP000324222"/>
    </source>
</evidence>
<dbReference type="Proteomes" id="UP000324222">
    <property type="component" value="Unassembled WGS sequence"/>
</dbReference>
<reference evidence="1 2" key="1">
    <citation type="submission" date="2019-05" db="EMBL/GenBank/DDBJ databases">
        <title>Another draft genome of Portunus trituberculatus and its Hox gene families provides insights of decapod evolution.</title>
        <authorList>
            <person name="Jeong J.-H."/>
            <person name="Song I."/>
            <person name="Kim S."/>
            <person name="Choi T."/>
            <person name="Kim D."/>
            <person name="Ryu S."/>
            <person name="Kim W."/>
        </authorList>
    </citation>
    <scope>NUCLEOTIDE SEQUENCE [LARGE SCALE GENOMIC DNA]</scope>
    <source>
        <tissue evidence="1">Muscle</tissue>
    </source>
</reference>
<dbReference type="AlphaFoldDB" id="A0A5B7GKC9"/>
<organism evidence="1 2">
    <name type="scientific">Portunus trituberculatus</name>
    <name type="common">Swimming crab</name>
    <name type="synonym">Neptunus trituberculatus</name>
    <dbReference type="NCBI Taxonomy" id="210409"/>
    <lineage>
        <taxon>Eukaryota</taxon>
        <taxon>Metazoa</taxon>
        <taxon>Ecdysozoa</taxon>
        <taxon>Arthropoda</taxon>
        <taxon>Crustacea</taxon>
        <taxon>Multicrustacea</taxon>
        <taxon>Malacostraca</taxon>
        <taxon>Eumalacostraca</taxon>
        <taxon>Eucarida</taxon>
        <taxon>Decapoda</taxon>
        <taxon>Pleocyemata</taxon>
        <taxon>Brachyura</taxon>
        <taxon>Eubrachyura</taxon>
        <taxon>Portunoidea</taxon>
        <taxon>Portunidae</taxon>
        <taxon>Portuninae</taxon>
        <taxon>Portunus</taxon>
    </lineage>
</organism>
<protein>
    <submittedName>
        <fullName evidence="1">Uncharacterized protein</fullName>
    </submittedName>
</protein>
<proteinExistence type="predicted"/>
<keyword evidence="2" id="KW-1185">Reference proteome</keyword>
<accession>A0A5B7GKC9</accession>
<name>A0A5B7GKC9_PORTR</name>